<name>A0A7N0V458_KALFE</name>
<proteinExistence type="predicted"/>
<organism evidence="2 3">
    <name type="scientific">Kalanchoe fedtschenkoi</name>
    <name type="common">Lavender scallops</name>
    <name type="synonym">South American air plant</name>
    <dbReference type="NCBI Taxonomy" id="63787"/>
    <lineage>
        <taxon>Eukaryota</taxon>
        <taxon>Viridiplantae</taxon>
        <taxon>Streptophyta</taxon>
        <taxon>Embryophyta</taxon>
        <taxon>Tracheophyta</taxon>
        <taxon>Spermatophyta</taxon>
        <taxon>Magnoliopsida</taxon>
        <taxon>eudicotyledons</taxon>
        <taxon>Gunneridae</taxon>
        <taxon>Pentapetalae</taxon>
        <taxon>Saxifragales</taxon>
        <taxon>Crassulaceae</taxon>
        <taxon>Kalanchoe</taxon>
    </lineage>
</organism>
<feature type="transmembrane region" description="Helical" evidence="1">
    <location>
        <begin position="63"/>
        <end position="82"/>
    </location>
</feature>
<feature type="transmembrane region" description="Helical" evidence="1">
    <location>
        <begin position="123"/>
        <end position="142"/>
    </location>
</feature>
<evidence type="ECO:0000256" key="1">
    <source>
        <dbReference type="SAM" id="Phobius"/>
    </source>
</evidence>
<evidence type="ECO:0000313" key="3">
    <source>
        <dbReference type="Proteomes" id="UP000594263"/>
    </source>
</evidence>
<dbReference type="AlphaFoldDB" id="A0A7N0V458"/>
<keyword evidence="1" id="KW-1133">Transmembrane helix</keyword>
<keyword evidence="3" id="KW-1185">Reference proteome</keyword>
<evidence type="ECO:0000313" key="2">
    <source>
        <dbReference type="EnsemblPlants" id="Kaladp0098s0028.1.v1.1.CDS.1"/>
    </source>
</evidence>
<keyword evidence="1" id="KW-0812">Transmembrane</keyword>
<reference evidence="2" key="1">
    <citation type="submission" date="2021-01" db="UniProtKB">
        <authorList>
            <consortium name="EnsemblPlants"/>
        </authorList>
    </citation>
    <scope>IDENTIFICATION</scope>
</reference>
<protein>
    <submittedName>
        <fullName evidence="2">Uncharacterized protein</fullName>
    </submittedName>
</protein>
<dbReference type="EnsemblPlants" id="Kaladp0098s0028.1.v1.1">
    <property type="protein sequence ID" value="Kaladp0098s0028.1.v1.1.CDS.1"/>
    <property type="gene ID" value="Kaladp0098s0028.v1.1"/>
</dbReference>
<dbReference type="Proteomes" id="UP000594263">
    <property type="component" value="Unplaced"/>
</dbReference>
<feature type="transmembrane region" description="Helical" evidence="1">
    <location>
        <begin position="12"/>
        <end position="35"/>
    </location>
</feature>
<sequence length="143" mass="16040">MVFMASTLVDAITFSLVNCCSSWSFGLCFIVFTTFSRCSHIIRSRRFVSICVDPPSSVVRTRFVSILFVVCLLQLSICGLFFNSCVCFVLLPCSWLLDLCLMVVSLFLVGFSDILIFCKLSQVVSDCLFCVFHLAACVFLYVI</sequence>
<dbReference type="Gramene" id="Kaladp0098s0028.1.v1.1">
    <property type="protein sequence ID" value="Kaladp0098s0028.1.v1.1.CDS.1"/>
    <property type="gene ID" value="Kaladp0098s0028.v1.1"/>
</dbReference>
<accession>A0A7N0V458</accession>
<feature type="transmembrane region" description="Helical" evidence="1">
    <location>
        <begin position="88"/>
        <end position="111"/>
    </location>
</feature>
<keyword evidence="1" id="KW-0472">Membrane</keyword>